<evidence type="ECO:0000259" key="16">
    <source>
        <dbReference type="Pfam" id="PF02769"/>
    </source>
</evidence>
<keyword evidence="8" id="KW-0547">Nucleotide-binding</keyword>
<dbReference type="SUPFAM" id="SSF55326">
    <property type="entry name" value="PurM N-terminal domain-like"/>
    <property type="match status" value="1"/>
</dbReference>
<reference evidence="17" key="1">
    <citation type="journal article" date="2015" name="Proc. Natl. Acad. Sci. U.S.A.">
        <title>Networks of energetic and metabolic interactions define dynamics in microbial communities.</title>
        <authorList>
            <person name="Embree M."/>
            <person name="Liu J.K."/>
            <person name="Al-Bassam M.M."/>
            <person name="Zengler K."/>
        </authorList>
    </citation>
    <scope>NUCLEOTIDE SEQUENCE</scope>
</reference>
<comment type="similarity">
    <text evidence="3">Belongs to the AIR synthase family.</text>
</comment>
<dbReference type="PANTHER" id="PTHR10520:SF12">
    <property type="entry name" value="TRIFUNCTIONAL PURINE BIOSYNTHETIC PROTEIN ADENOSINE-3"/>
    <property type="match status" value="1"/>
</dbReference>
<feature type="domain" description="PurM-like N-terminal" evidence="15">
    <location>
        <begin position="59"/>
        <end position="164"/>
    </location>
</feature>
<dbReference type="NCBIfam" id="TIGR00878">
    <property type="entry name" value="purM"/>
    <property type="match status" value="1"/>
</dbReference>
<dbReference type="GO" id="GO:0006189">
    <property type="term" value="P:'de novo' IMP biosynthetic process"/>
    <property type="evidence" value="ECO:0007669"/>
    <property type="project" value="UniProtKB-UniPathway"/>
</dbReference>
<keyword evidence="10" id="KW-0067">ATP-binding</keyword>
<accession>A0A0W8G3Q0</accession>
<keyword evidence="9" id="KW-0658">Purine biosynthesis</keyword>
<dbReference type="HAMAP" id="MF_00741">
    <property type="entry name" value="AIRS"/>
    <property type="match status" value="1"/>
</dbReference>
<evidence type="ECO:0000259" key="15">
    <source>
        <dbReference type="Pfam" id="PF00586"/>
    </source>
</evidence>
<dbReference type="SUPFAM" id="SSF56042">
    <property type="entry name" value="PurM C-terminal domain-like"/>
    <property type="match status" value="1"/>
</dbReference>
<sequence length="354" mass="37833">MADRADAYRRAGVDIEAGNTLVSRIKSLVSATYSKGVLSDIGGFGGLFKLDHEAYAEPVLVASTDGVGTKLKLAQQLGRHDTIGIDLVAMSVNDILVQGAKPLFFLDYFATGRLDVDLAEQVVAGIAEGCKQAGCALLGGETAEMPGFYPDGVYDLAGFCVGIVDNARIIDGSSIAVDDVIIGIESSGPHSNGYSLIRKIFAESGRTPEDMLPGAGVSLGEALLAPTRIYVRPVLNLLRDLDIRGMVHITGGGFYDNVARILPRGVGARIRMGSFDVPPVFEWLKAQGNLTWPEMLQIFNCGIGYMLVVPPEIGEDVVSRLRAQHEYAQIIGVIERLKKPDQERVTVELPGGAC</sequence>
<evidence type="ECO:0000256" key="12">
    <source>
        <dbReference type="ARBA" id="ARBA00032931"/>
    </source>
</evidence>
<evidence type="ECO:0000256" key="11">
    <source>
        <dbReference type="ARBA" id="ARBA00031908"/>
    </source>
</evidence>
<comment type="caution">
    <text evidence="17">The sequence shown here is derived from an EMBL/GenBank/DDBJ whole genome shotgun (WGS) entry which is preliminary data.</text>
</comment>
<dbReference type="FunFam" id="3.30.1330.10:FF:000001">
    <property type="entry name" value="Phosphoribosylformylglycinamidine cyclo-ligase"/>
    <property type="match status" value="1"/>
</dbReference>
<evidence type="ECO:0000256" key="8">
    <source>
        <dbReference type="ARBA" id="ARBA00022741"/>
    </source>
</evidence>
<dbReference type="GO" id="GO:0046084">
    <property type="term" value="P:adenine biosynthetic process"/>
    <property type="evidence" value="ECO:0007669"/>
    <property type="project" value="TreeGrafter"/>
</dbReference>
<evidence type="ECO:0000256" key="14">
    <source>
        <dbReference type="ARBA" id="ARBA00049057"/>
    </source>
</evidence>
<evidence type="ECO:0000256" key="4">
    <source>
        <dbReference type="ARBA" id="ARBA00013047"/>
    </source>
</evidence>
<gene>
    <name evidence="17" type="ORF">ASZ90_002479</name>
</gene>
<dbReference type="InterPro" id="IPR010918">
    <property type="entry name" value="PurM-like_C_dom"/>
</dbReference>
<evidence type="ECO:0000256" key="10">
    <source>
        <dbReference type="ARBA" id="ARBA00022840"/>
    </source>
</evidence>
<keyword evidence="7 17" id="KW-0436">Ligase</keyword>
<dbReference type="FunFam" id="3.90.650.10:FF:000011">
    <property type="entry name" value="Phosphoribosylformylglycinamidine cyclo-ligase"/>
    <property type="match status" value="1"/>
</dbReference>
<keyword evidence="6" id="KW-0963">Cytoplasm</keyword>
<evidence type="ECO:0000256" key="2">
    <source>
        <dbReference type="ARBA" id="ARBA00004686"/>
    </source>
</evidence>
<evidence type="ECO:0000256" key="6">
    <source>
        <dbReference type="ARBA" id="ARBA00022490"/>
    </source>
</evidence>
<dbReference type="AlphaFoldDB" id="A0A0W8G3Q0"/>
<evidence type="ECO:0000256" key="13">
    <source>
        <dbReference type="ARBA" id="ARBA00033093"/>
    </source>
</evidence>
<evidence type="ECO:0000313" key="17">
    <source>
        <dbReference type="EMBL" id="KUG27660.1"/>
    </source>
</evidence>
<comment type="pathway">
    <text evidence="2">Purine metabolism; IMP biosynthesis via de novo pathway; 5-amino-1-(5-phospho-D-ribosyl)imidazole from N(2)-formyl-N(1)-(5-phospho-D-ribosyl)glycinamide: step 2/2.</text>
</comment>
<comment type="catalytic activity">
    <reaction evidence="14">
        <text>2-formamido-N(1)-(5-O-phospho-beta-D-ribosyl)acetamidine + ATP = 5-amino-1-(5-phospho-beta-D-ribosyl)imidazole + ADP + phosphate + H(+)</text>
        <dbReference type="Rhea" id="RHEA:23032"/>
        <dbReference type="ChEBI" id="CHEBI:15378"/>
        <dbReference type="ChEBI" id="CHEBI:30616"/>
        <dbReference type="ChEBI" id="CHEBI:43474"/>
        <dbReference type="ChEBI" id="CHEBI:137981"/>
        <dbReference type="ChEBI" id="CHEBI:147287"/>
        <dbReference type="ChEBI" id="CHEBI:456216"/>
        <dbReference type="EC" id="6.3.3.1"/>
    </reaction>
</comment>
<dbReference type="CDD" id="cd02196">
    <property type="entry name" value="PurM"/>
    <property type="match status" value="1"/>
</dbReference>
<protein>
    <recommendedName>
        <fullName evidence="5">Phosphoribosylformylglycinamidine cyclo-ligase</fullName>
        <ecNumber evidence="4">6.3.3.1</ecNumber>
    </recommendedName>
    <alternativeName>
        <fullName evidence="12">AIR synthase</fullName>
    </alternativeName>
    <alternativeName>
        <fullName evidence="13">AIRS</fullName>
    </alternativeName>
    <alternativeName>
        <fullName evidence="11">Phosphoribosyl-aminoimidazole synthetase</fullName>
    </alternativeName>
</protein>
<dbReference type="Gene3D" id="3.90.650.10">
    <property type="entry name" value="PurM-like C-terminal domain"/>
    <property type="match status" value="1"/>
</dbReference>
<dbReference type="InterPro" id="IPR036921">
    <property type="entry name" value="PurM-like_N_sf"/>
</dbReference>
<dbReference type="InterPro" id="IPR016188">
    <property type="entry name" value="PurM-like_N"/>
</dbReference>
<organism evidence="17">
    <name type="scientific">hydrocarbon metagenome</name>
    <dbReference type="NCBI Taxonomy" id="938273"/>
    <lineage>
        <taxon>unclassified sequences</taxon>
        <taxon>metagenomes</taxon>
        <taxon>ecological metagenomes</taxon>
    </lineage>
</organism>
<dbReference type="InterPro" id="IPR004733">
    <property type="entry name" value="PurM_cligase"/>
</dbReference>
<dbReference type="InterPro" id="IPR036676">
    <property type="entry name" value="PurM-like_C_sf"/>
</dbReference>
<name>A0A0W8G3Q0_9ZZZZ</name>
<feature type="domain" description="PurM-like C-terminal" evidence="16">
    <location>
        <begin position="177"/>
        <end position="336"/>
    </location>
</feature>
<dbReference type="GO" id="GO:0004641">
    <property type="term" value="F:phosphoribosylformylglycinamidine cyclo-ligase activity"/>
    <property type="evidence" value="ECO:0007669"/>
    <property type="project" value="UniProtKB-EC"/>
</dbReference>
<dbReference type="EC" id="6.3.3.1" evidence="4"/>
<dbReference type="GO" id="GO:0005829">
    <property type="term" value="C:cytosol"/>
    <property type="evidence" value="ECO:0007669"/>
    <property type="project" value="TreeGrafter"/>
</dbReference>
<dbReference type="UniPathway" id="UPA00074">
    <property type="reaction ID" value="UER00129"/>
</dbReference>
<dbReference type="Pfam" id="PF00586">
    <property type="entry name" value="AIRS"/>
    <property type="match status" value="1"/>
</dbReference>
<evidence type="ECO:0000256" key="9">
    <source>
        <dbReference type="ARBA" id="ARBA00022755"/>
    </source>
</evidence>
<evidence type="ECO:0000256" key="5">
    <source>
        <dbReference type="ARBA" id="ARBA00020367"/>
    </source>
</evidence>
<dbReference type="Gene3D" id="3.30.1330.10">
    <property type="entry name" value="PurM-like, N-terminal domain"/>
    <property type="match status" value="1"/>
</dbReference>
<proteinExistence type="inferred from homology"/>
<dbReference type="GO" id="GO:0004637">
    <property type="term" value="F:phosphoribosylamine-glycine ligase activity"/>
    <property type="evidence" value="ECO:0007669"/>
    <property type="project" value="TreeGrafter"/>
</dbReference>
<dbReference type="GO" id="GO:0005524">
    <property type="term" value="F:ATP binding"/>
    <property type="evidence" value="ECO:0007669"/>
    <property type="project" value="UniProtKB-KW"/>
</dbReference>
<dbReference type="EMBL" id="LNQE01000302">
    <property type="protein sequence ID" value="KUG27660.1"/>
    <property type="molecule type" value="Genomic_DNA"/>
</dbReference>
<evidence type="ECO:0000256" key="1">
    <source>
        <dbReference type="ARBA" id="ARBA00004496"/>
    </source>
</evidence>
<evidence type="ECO:0000256" key="7">
    <source>
        <dbReference type="ARBA" id="ARBA00022598"/>
    </source>
</evidence>
<evidence type="ECO:0000256" key="3">
    <source>
        <dbReference type="ARBA" id="ARBA00010280"/>
    </source>
</evidence>
<dbReference type="PANTHER" id="PTHR10520">
    <property type="entry name" value="TRIFUNCTIONAL PURINE BIOSYNTHETIC PROTEIN ADENOSINE-3-RELATED"/>
    <property type="match status" value="1"/>
</dbReference>
<dbReference type="Pfam" id="PF02769">
    <property type="entry name" value="AIRS_C"/>
    <property type="match status" value="1"/>
</dbReference>
<comment type="subcellular location">
    <subcellularLocation>
        <location evidence="1">Cytoplasm</location>
    </subcellularLocation>
</comment>